<feature type="signal peptide" evidence="2">
    <location>
        <begin position="1"/>
        <end position="22"/>
    </location>
</feature>
<reference evidence="4" key="1">
    <citation type="journal article" date="2019" name="Int. J. Syst. Evol. Microbiol.">
        <title>The Global Catalogue of Microorganisms (GCM) 10K type strain sequencing project: providing services to taxonomists for standard genome sequencing and annotation.</title>
        <authorList>
            <consortium name="The Broad Institute Genomics Platform"/>
            <consortium name="The Broad Institute Genome Sequencing Center for Infectious Disease"/>
            <person name="Wu L."/>
            <person name="Ma J."/>
        </authorList>
    </citation>
    <scope>NUCLEOTIDE SEQUENCE [LARGE SCALE GENOMIC DNA]</scope>
    <source>
        <strain evidence="4">CCUG 63418</strain>
    </source>
</reference>
<name>A0ABW2YX58_9SPHI</name>
<dbReference type="Proteomes" id="UP001596958">
    <property type="component" value="Unassembled WGS sequence"/>
</dbReference>
<keyword evidence="2" id="KW-0732">Signal</keyword>
<accession>A0ABW2YX58</accession>
<feature type="chain" id="PRO_5047501654" evidence="2">
    <location>
        <begin position="23"/>
        <end position="172"/>
    </location>
</feature>
<sequence length="172" mass="19377">MKKITLIAATVFSSLLYTSANAQISLNVNIGSQPAWGPVGYDYVENYYLPDIDTYYDVPNHQYVYLDNNVWVRSRRLPVRYANYNINNNYKVVVNEPRPWLRADVYRTKYVTYKGRHDQVIIRNSPDVKYKAHWKPGKGPKGPKPGHGPRPGGPHPGPGGPGHGPGKGHGKH</sequence>
<proteinExistence type="predicted"/>
<keyword evidence="4" id="KW-1185">Reference proteome</keyword>
<feature type="region of interest" description="Disordered" evidence="1">
    <location>
        <begin position="130"/>
        <end position="172"/>
    </location>
</feature>
<evidence type="ECO:0000256" key="2">
    <source>
        <dbReference type="SAM" id="SignalP"/>
    </source>
</evidence>
<dbReference type="EMBL" id="JBHTHU010000006">
    <property type="protein sequence ID" value="MFD0750696.1"/>
    <property type="molecule type" value="Genomic_DNA"/>
</dbReference>
<dbReference type="RefSeq" id="WP_377100181.1">
    <property type="nucleotide sequence ID" value="NZ_JBHTHU010000006.1"/>
</dbReference>
<protein>
    <submittedName>
        <fullName evidence="3">Uncharacterized protein</fullName>
    </submittedName>
</protein>
<comment type="caution">
    <text evidence="3">The sequence shown here is derived from an EMBL/GenBank/DDBJ whole genome shotgun (WGS) entry which is preliminary data.</text>
</comment>
<evidence type="ECO:0000256" key="1">
    <source>
        <dbReference type="SAM" id="MobiDB-lite"/>
    </source>
</evidence>
<organism evidence="3 4">
    <name type="scientific">Mucilaginibacter calamicampi</name>
    <dbReference type="NCBI Taxonomy" id="1302352"/>
    <lineage>
        <taxon>Bacteria</taxon>
        <taxon>Pseudomonadati</taxon>
        <taxon>Bacteroidota</taxon>
        <taxon>Sphingobacteriia</taxon>
        <taxon>Sphingobacteriales</taxon>
        <taxon>Sphingobacteriaceae</taxon>
        <taxon>Mucilaginibacter</taxon>
    </lineage>
</organism>
<evidence type="ECO:0000313" key="3">
    <source>
        <dbReference type="EMBL" id="MFD0750696.1"/>
    </source>
</evidence>
<gene>
    <name evidence="3" type="ORF">ACFQZS_11115</name>
</gene>
<evidence type="ECO:0000313" key="4">
    <source>
        <dbReference type="Proteomes" id="UP001596958"/>
    </source>
</evidence>
<feature type="compositionally biased region" description="Pro residues" evidence="1">
    <location>
        <begin position="142"/>
        <end position="159"/>
    </location>
</feature>